<feature type="transmembrane region" description="Helical" evidence="1">
    <location>
        <begin position="238"/>
        <end position="258"/>
    </location>
</feature>
<feature type="transmembrane region" description="Helical" evidence="1">
    <location>
        <begin position="90"/>
        <end position="112"/>
    </location>
</feature>
<feature type="transmembrane region" description="Helical" evidence="1">
    <location>
        <begin position="16"/>
        <end position="35"/>
    </location>
</feature>
<dbReference type="Proteomes" id="UP000186955">
    <property type="component" value="Unassembled WGS sequence"/>
</dbReference>
<feature type="transmembrane region" description="Helical" evidence="1">
    <location>
        <begin position="166"/>
        <end position="189"/>
    </location>
</feature>
<keyword evidence="1" id="KW-1133">Transmembrane helix</keyword>
<keyword evidence="1" id="KW-0812">Transmembrane</keyword>
<reference evidence="3 4" key="1">
    <citation type="submission" date="2016-10" db="EMBL/GenBank/DDBJ databases">
        <title>Genome sequence of the ascomycete fungus Penicillium subrubescens.</title>
        <authorList>
            <person name="De Vries R.P."/>
            <person name="Peng M."/>
            <person name="Dilokpimol A."/>
            <person name="Hilden K."/>
            <person name="Makela M.R."/>
            <person name="Grigoriev I."/>
            <person name="Riley R."/>
            <person name="Granchi Z."/>
        </authorList>
    </citation>
    <scope>NUCLEOTIDE SEQUENCE [LARGE SCALE GENOMIC DNA]</scope>
    <source>
        <strain evidence="3 4">CBS 132785</strain>
    </source>
</reference>
<feature type="transmembrane region" description="Helical" evidence="1">
    <location>
        <begin position="124"/>
        <end position="146"/>
    </location>
</feature>
<dbReference type="PANTHER" id="PTHR38794">
    <property type="entry name" value="INTEGRAL MEMBRANE PROTEIN"/>
    <property type="match status" value="1"/>
</dbReference>
<evidence type="ECO:0000256" key="1">
    <source>
        <dbReference type="SAM" id="Phobius"/>
    </source>
</evidence>
<gene>
    <name evidence="3" type="ORF">PENSUB_9549</name>
</gene>
<evidence type="ECO:0000313" key="3">
    <source>
        <dbReference type="EMBL" id="OKO97969.1"/>
    </source>
</evidence>
<feature type="domain" description="Rhodopsin" evidence="2">
    <location>
        <begin position="31"/>
        <end position="263"/>
    </location>
</feature>
<dbReference type="InterPro" id="IPR049326">
    <property type="entry name" value="Rhodopsin_dom_fungi"/>
</dbReference>
<dbReference type="EMBL" id="MNBE01000682">
    <property type="protein sequence ID" value="OKO97969.1"/>
    <property type="molecule type" value="Genomic_DNA"/>
</dbReference>
<accession>A0A1Q5TCM6</accession>
<protein>
    <recommendedName>
        <fullName evidence="2">Rhodopsin domain-containing protein</fullName>
    </recommendedName>
</protein>
<dbReference type="OrthoDB" id="3918601at2759"/>
<organism evidence="3 4">
    <name type="scientific">Penicillium subrubescens</name>
    <dbReference type="NCBI Taxonomy" id="1316194"/>
    <lineage>
        <taxon>Eukaryota</taxon>
        <taxon>Fungi</taxon>
        <taxon>Dikarya</taxon>
        <taxon>Ascomycota</taxon>
        <taxon>Pezizomycotina</taxon>
        <taxon>Eurotiomycetes</taxon>
        <taxon>Eurotiomycetidae</taxon>
        <taxon>Eurotiales</taxon>
        <taxon>Aspergillaceae</taxon>
        <taxon>Penicillium</taxon>
    </lineage>
</organism>
<keyword evidence="4" id="KW-1185">Reference proteome</keyword>
<proteinExistence type="predicted"/>
<dbReference type="Pfam" id="PF20684">
    <property type="entry name" value="Fung_rhodopsin"/>
    <property type="match status" value="1"/>
</dbReference>
<evidence type="ECO:0000259" key="2">
    <source>
        <dbReference type="Pfam" id="PF20684"/>
    </source>
</evidence>
<comment type="caution">
    <text evidence="3">The sequence shown here is derived from an EMBL/GenBank/DDBJ whole genome shotgun (WGS) entry which is preliminary data.</text>
</comment>
<feature type="transmembrane region" description="Helical" evidence="1">
    <location>
        <begin position="47"/>
        <end position="70"/>
    </location>
</feature>
<sequence>MGTRFKGDTKDPAVNVTTWVLLVTIILSVSVRLGTKWRLFHKLTADDVLIVTSMAFGIAQSIMVNLAVASGYGKPFKEVSSDQFEDVMKYLYVASLMYIVSLALSKLSLAVFIRSLTPSTRDKFVAHVVKGVTYVWAVVVFFGSAFQCEVTRTWDFWNGRCLDILAWRYFVCGSVIVTDLLIFAQAMVLILSIQTSLQRRLIFAGIFLPRLLVVVATITELTYLKKETTNPTYTLCEITIFEVIIQCLSIVTACWGQLNPFLSWMRSNGFKIQGVGDTATYSYKLSSLRRDQILVTQDWEVNSQSSRAQIILEGTWPENTSQQSPDELSRS</sequence>
<name>A0A1Q5TCM6_9EURO</name>
<keyword evidence="1" id="KW-0472">Membrane</keyword>
<dbReference type="AlphaFoldDB" id="A0A1Q5TCM6"/>
<evidence type="ECO:0000313" key="4">
    <source>
        <dbReference type="Proteomes" id="UP000186955"/>
    </source>
</evidence>
<feature type="transmembrane region" description="Helical" evidence="1">
    <location>
        <begin position="201"/>
        <end position="218"/>
    </location>
</feature>
<dbReference type="PANTHER" id="PTHR38794:SF2">
    <property type="entry name" value="INTEGRAL MEMBRANE PROTEIN"/>
    <property type="match status" value="1"/>
</dbReference>